<accession>A0A9X3N467</accession>
<organism evidence="1 2">
    <name type="scientific">Solirubrobacter ginsenosidimutans</name>
    <dbReference type="NCBI Taxonomy" id="490573"/>
    <lineage>
        <taxon>Bacteria</taxon>
        <taxon>Bacillati</taxon>
        <taxon>Actinomycetota</taxon>
        <taxon>Thermoleophilia</taxon>
        <taxon>Solirubrobacterales</taxon>
        <taxon>Solirubrobacteraceae</taxon>
        <taxon>Solirubrobacter</taxon>
    </lineage>
</organism>
<dbReference type="RefSeq" id="WP_270045599.1">
    <property type="nucleotide sequence ID" value="NZ_JAPDOD010000063.1"/>
</dbReference>
<dbReference type="Proteomes" id="UP001149140">
    <property type="component" value="Unassembled WGS sequence"/>
</dbReference>
<proteinExistence type="predicted"/>
<comment type="caution">
    <text evidence="1">The sequence shown here is derived from an EMBL/GenBank/DDBJ whole genome shotgun (WGS) entry which is preliminary data.</text>
</comment>
<protein>
    <recommendedName>
        <fullName evidence="3">DUF1579 domain-containing protein</fullName>
    </recommendedName>
</protein>
<dbReference type="AlphaFoldDB" id="A0A9X3N467"/>
<gene>
    <name evidence="1" type="ORF">OM076_39115</name>
</gene>
<evidence type="ECO:0008006" key="3">
    <source>
        <dbReference type="Google" id="ProtNLM"/>
    </source>
</evidence>
<evidence type="ECO:0000313" key="1">
    <source>
        <dbReference type="EMBL" id="MDA0166342.1"/>
    </source>
</evidence>
<keyword evidence="2" id="KW-1185">Reference proteome</keyword>
<dbReference type="EMBL" id="JAPDOD010000063">
    <property type="protein sequence ID" value="MDA0166342.1"/>
    <property type="molecule type" value="Genomic_DNA"/>
</dbReference>
<sequence>MPGKDDFDFLPGRWDVRNRRLVDMLDPACDEWEEFAATSDAEQMLGGYGNLDHFVTGDYEGFSLRLYSPEEDLWRIWWSSTRRPGRLDPPVEGRFSADGTTARFETDDVLDGVPLKMRFDWSEITEASARWDQAFSFDDGKTWKPNWTMWLSRSAD</sequence>
<reference evidence="1" key="1">
    <citation type="submission" date="2022-10" db="EMBL/GenBank/DDBJ databases">
        <title>The WGS of Solirubrobacter ginsenosidimutans DSM 21036.</title>
        <authorList>
            <person name="Jiang Z."/>
        </authorList>
    </citation>
    <scope>NUCLEOTIDE SEQUENCE</scope>
    <source>
        <strain evidence="1">DSM 21036</strain>
    </source>
</reference>
<evidence type="ECO:0000313" key="2">
    <source>
        <dbReference type="Proteomes" id="UP001149140"/>
    </source>
</evidence>
<name>A0A9X3N467_9ACTN</name>